<organism evidence="2 3">
    <name type="scientific">Sphingobium lignivorans</name>
    <dbReference type="NCBI Taxonomy" id="2735886"/>
    <lineage>
        <taxon>Bacteria</taxon>
        <taxon>Pseudomonadati</taxon>
        <taxon>Pseudomonadota</taxon>
        <taxon>Alphaproteobacteria</taxon>
        <taxon>Sphingomonadales</taxon>
        <taxon>Sphingomonadaceae</taxon>
        <taxon>Sphingobium</taxon>
    </lineage>
</organism>
<evidence type="ECO:0000313" key="2">
    <source>
        <dbReference type="EMBL" id="MBB5984602.1"/>
    </source>
</evidence>
<name>A0ABR6NBE5_9SPHN</name>
<dbReference type="SUPFAM" id="SSF103481">
    <property type="entry name" value="Multidrug resistance efflux transporter EmrE"/>
    <property type="match status" value="1"/>
</dbReference>
<comment type="caution">
    <text evidence="2">The sequence shown here is derived from an EMBL/GenBank/DDBJ whole genome shotgun (WGS) entry which is preliminary data.</text>
</comment>
<reference evidence="2 3" key="1">
    <citation type="submission" date="2020-08" db="EMBL/GenBank/DDBJ databases">
        <title>Exploring microbial biodiversity for novel pathways involved in the catabolism of aromatic compounds derived from lignin.</title>
        <authorList>
            <person name="Elkins J."/>
        </authorList>
    </citation>
    <scope>NUCLEOTIDE SEQUENCE [LARGE SCALE GENOMIC DNA]</scope>
    <source>
        <strain evidence="2 3">B1D3A</strain>
    </source>
</reference>
<keyword evidence="1" id="KW-0472">Membrane</keyword>
<keyword evidence="1" id="KW-0812">Transmembrane</keyword>
<keyword evidence="3" id="KW-1185">Reference proteome</keyword>
<accession>A0ABR6NBE5</accession>
<dbReference type="Proteomes" id="UP001138540">
    <property type="component" value="Unassembled WGS sequence"/>
</dbReference>
<feature type="transmembrane region" description="Helical" evidence="1">
    <location>
        <begin position="12"/>
        <end position="31"/>
    </location>
</feature>
<proteinExistence type="predicted"/>
<dbReference type="EMBL" id="JACHKA010000001">
    <property type="protein sequence ID" value="MBB5984602.1"/>
    <property type="molecule type" value="Genomic_DNA"/>
</dbReference>
<sequence>MLLLGETLSPERWASFLLIWAALALFVWDSLRGARRA</sequence>
<keyword evidence="1" id="KW-1133">Transmembrane helix</keyword>
<evidence type="ECO:0000313" key="3">
    <source>
        <dbReference type="Proteomes" id="UP001138540"/>
    </source>
</evidence>
<dbReference type="InterPro" id="IPR037185">
    <property type="entry name" value="EmrE-like"/>
</dbReference>
<evidence type="ECO:0000256" key="1">
    <source>
        <dbReference type="SAM" id="Phobius"/>
    </source>
</evidence>
<gene>
    <name evidence="2" type="ORF">HNP60_000576</name>
</gene>
<protein>
    <submittedName>
        <fullName evidence="2">EamA domain-containing membrane protein RarD</fullName>
    </submittedName>
</protein>